<sequence>MGNCPPLPCPSPCPDLSFQDICANNNCHGCCIFHGCCNSKPSVPDEAPAWDSPPLQLSHLPAQPGLAAKAPVTTARGVGGAAQDAPANRYRFRPSPWGTESGLVPTGATERDNGSGVAPPGVPPAGNVDRPGPSSVPWLAWSALAETAVTGHDAGGVPSNGDRRAPSSSWSGESGSAETACATGRDDGKGVSRDRGQPVQPARRAESSLAATWATGRDAGALAPEMPSAAPQVVPGNEGPPLPSLSRRAGSDLARTWATDRDSGSVPVPRPRHRDRRALPPPYRRTESSSAEAAWATGRDDCRDVARSRGQPVPSVRRALSDVAETWATGRDAGAAAPDMPLAVAVESAQDSSRRRDSSSPAPLPTWRSREPQGRLLWSPSLPLSAGRLSPAESRRRFPQDSGEEDMT</sequence>
<feature type="region of interest" description="Disordered" evidence="1">
    <location>
        <begin position="78"/>
        <end position="134"/>
    </location>
</feature>
<organism evidence="2">
    <name type="scientific">Setaria italica</name>
    <name type="common">Foxtail millet</name>
    <name type="synonym">Panicum italicum</name>
    <dbReference type="NCBI Taxonomy" id="4555"/>
    <lineage>
        <taxon>Eukaryota</taxon>
        <taxon>Viridiplantae</taxon>
        <taxon>Streptophyta</taxon>
        <taxon>Embryophyta</taxon>
        <taxon>Tracheophyta</taxon>
        <taxon>Spermatophyta</taxon>
        <taxon>Magnoliopsida</taxon>
        <taxon>Liliopsida</taxon>
        <taxon>Poales</taxon>
        <taxon>Poaceae</taxon>
        <taxon>PACMAD clade</taxon>
        <taxon>Panicoideae</taxon>
        <taxon>Panicodae</taxon>
        <taxon>Paniceae</taxon>
        <taxon>Cenchrinae</taxon>
        <taxon>Setaria</taxon>
    </lineage>
</organism>
<proteinExistence type="predicted"/>
<reference evidence="2" key="2">
    <citation type="submission" date="2015-07" db="EMBL/GenBank/DDBJ databases">
        <authorList>
            <person name="Noorani M."/>
        </authorList>
    </citation>
    <scope>NUCLEOTIDE SEQUENCE</scope>
    <source>
        <strain evidence="2">Yugu1</strain>
    </source>
</reference>
<accession>A0A368Q079</accession>
<dbReference type="AlphaFoldDB" id="A0A368Q079"/>
<dbReference type="EMBL" id="CM003529">
    <property type="protein sequence ID" value="RCV11253.1"/>
    <property type="molecule type" value="Genomic_DNA"/>
</dbReference>
<evidence type="ECO:0000256" key="1">
    <source>
        <dbReference type="SAM" id="MobiDB-lite"/>
    </source>
</evidence>
<reference evidence="2" key="1">
    <citation type="journal article" date="2012" name="Nat. Biotechnol.">
        <title>Reference genome sequence of the model plant Setaria.</title>
        <authorList>
            <person name="Bennetzen J.L."/>
            <person name="Schmutz J."/>
            <person name="Wang H."/>
            <person name="Percifield R."/>
            <person name="Hawkins J."/>
            <person name="Pontaroli A.C."/>
            <person name="Estep M."/>
            <person name="Feng L."/>
            <person name="Vaughn J.N."/>
            <person name="Grimwood J."/>
            <person name="Jenkins J."/>
            <person name="Barry K."/>
            <person name="Lindquist E."/>
            <person name="Hellsten U."/>
            <person name="Deshpande S."/>
            <person name="Wang X."/>
            <person name="Wu X."/>
            <person name="Mitros T."/>
            <person name="Triplett J."/>
            <person name="Yang X."/>
            <person name="Ye C.Y."/>
            <person name="Mauro-Herrera M."/>
            <person name="Wang L."/>
            <person name="Li P."/>
            <person name="Sharma M."/>
            <person name="Sharma R."/>
            <person name="Ronald P.C."/>
            <person name="Panaud O."/>
            <person name="Kellogg E.A."/>
            <person name="Brutnell T.P."/>
            <person name="Doust A.N."/>
            <person name="Tuskan G.A."/>
            <person name="Rokhsar D."/>
            <person name="Devos K.M."/>
        </authorList>
    </citation>
    <scope>NUCLEOTIDE SEQUENCE [LARGE SCALE GENOMIC DNA]</scope>
    <source>
        <strain evidence="2">Yugu1</strain>
    </source>
</reference>
<feature type="compositionally biased region" description="Basic and acidic residues" evidence="1">
    <location>
        <begin position="298"/>
        <end position="307"/>
    </location>
</feature>
<name>A0A368Q079_SETIT</name>
<evidence type="ECO:0000313" key="2">
    <source>
        <dbReference type="EMBL" id="RCV11253.1"/>
    </source>
</evidence>
<protein>
    <submittedName>
        <fullName evidence="2">Uncharacterized protein</fullName>
    </submittedName>
</protein>
<feature type="compositionally biased region" description="Low complexity" evidence="1">
    <location>
        <begin position="167"/>
        <end position="176"/>
    </location>
</feature>
<feature type="region of interest" description="Disordered" evidence="1">
    <location>
        <begin position="331"/>
        <end position="408"/>
    </location>
</feature>
<feature type="region of interest" description="Disordered" evidence="1">
    <location>
        <begin position="151"/>
        <end position="317"/>
    </location>
</feature>
<dbReference type="OrthoDB" id="720340at2759"/>
<feature type="compositionally biased region" description="Basic and acidic residues" evidence="1">
    <location>
        <begin position="184"/>
        <end position="196"/>
    </location>
</feature>
<gene>
    <name evidence="2" type="ORF">SETIT_2G171500v2</name>
</gene>